<protein>
    <submittedName>
        <fullName evidence="1">Uncharacterized protein</fullName>
    </submittedName>
</protein>
<name>A0A1E1MU57_RHYSE</name>
<sequence>MHLLEKYKASGLSSSLASVNKLDSVAETNTTVVPRFLILHSTTTKSLQNGLRHLNVPTALISNLNSTANVSRSSFQPHSYSIITVFRILSQFAPNSIVA</sequence>
<dbReference type="AlphaFoldDB" id="A0A1E1MU57"/>
<keyword evidence="2" id="KW-1185">Reference proteome</keyword>
<evidence type="ECO:0000313" key="2">
    <source>
        <dbReference type="Proteomes" id="UP000177625"/>
    </source>
</evidence>
<proteinExistence type="predicted"/>
<dbReference type="EMBL" id="FJVC01000610">
    <property type="protein sequence ID" value="CZT52603.1"/>
    <property type="molecule type" value="Genomic_DNA"/>
</dbReference>
<dbReference type="Proteomes" id="UP000177625">
    <property type="component" value="Unassembled WGS sequence"/>
</dbReference>
<reference evidence="2" key="1">
    <citation type="submission" date="2016-03" db="EMBL/GenBank/DDBJ databases">
        <authorList>
            <person name="Guldener U."/>
        </authorList>
    </citation>
    <scope>NUCLEOTIDE SEQUENCE [LARGE SCALE GENOMIC DNA]</scope>
</reference>
<organism evidence="1 2">
    <name type="scientific">Rhynchosporium secalis</name>
    <name type="common">Barley scald fungus</name>
    <dbReference type="NCBI Taxonomy" id="38038"/>
    <lineage>
        <taxon>Eukaryota</taxon>
        <taxon>Fungi</taxon>
        <taxon>Dikarya</taxon>
        <taxon>Ascomycota</taxon>
        <taxon>Pezizomycotina</taxon>
        <taxon>Leotiomycetes</taxon>
        <taxon>Helotiales</taxon>
        <taxon>Ploettnerulaceae</taxon>
        <taxon>Rhynchosporium</taxon>
    </lineage>
</organism>
<gene>
    <name evidence="1" type="ORF">RSE6_13953</name>
</gene>
<evidence type="ECO:0000313" key="1">
    <source>
        <dbReference type="EMBL" id="CZT52603.1"/>
    </source>
</evidence>
<accession>A0A1E1MU57</accession>